<dbReference type="RefSeq" id="WP_045036734.1">
    <property type="nucleotide sequence ID" value="NZ_JZSR01000012.1"/>
</dbReference>
<comment type="caution">
    <text evidence="1">The sequence shown here is derived from an EMBL/GenBank/DDBJ whole genome shotgun (WGS) entry which is preliminary data.</text>
</comment>
<gene>
    <name evidence="1" type="ORF">C9J52_09595</name>
</gene>
<proteinExistence type="predicted"/>
<evidence type="ECO:0000313" key="2">
    <source>
        <dbReference type="Proteomes" id="UP000241190"/>
    </source>
</evidence>
<dbReference type="Proteomes" id="UP000241190">
    <property type="component" value="Unassembled WGS sequence"/>
</dbReference>
<evidence type="ECO:0000313" key="1">
    <source>
        <dbReference type="EMBL" id="PSW96669.1"/>
    </source>
</evidence>
<organism evidence="1 2">
    <name type="scientific">Photobacterium iliopiscarium</name>
    <dbReference type="NCBI Taxonomy" id="56192"/>
    <lineage>
        <taxon>Bacteria</taxon>
        <taxon>Pseudomonadati</taxon>
        <taxon>Pseudomonadota</taxon>
        <taxon>Gammaproteobacteria</taxon>
        <taxon>Vibrionales</taxon>
        <taxon>Vibrionaceae</taxon>
        <taxon>Photobacterium</taxon>
    </lineage>
</organism>
<dbReference type="EMBL" id="PYOP01000012">
    <property type="protein sequence ID" value="PSW96669.1"/>
    <property type="molecule type" value="Genomic_DNA"/>
</dbReference>
<accession>A0ABX5GSV8</accession>
<name>A0ABX5GSV8_9GAMM</name>
<keyword evidence="2" id="KW-1185">Reference proteome</keyword>
<sequence>MTYLALEQVTQLDNHIDYEREQGYEDLFLSPVRRDEIRRLMQQPFRITMGLSDNLEPIGEGELFV</sequence>
<protein>
    <submittedName>
        <fullName evidence="1">Uncharacterized protein</fullName>
    </submittedName>
</protein>
<reference evidence="1 2" key="1">
    <citation type="submission" date="2018-03" db="EMBL/GenBank/DDBJ databases">
        <title>Whole genome sequencing of Histamine producing bacteria.</title>
        <authorList>
            <person name="Butler K."/>
        </authorList>
    </citation>
    <scope>NUCLEOTIDE SEQUENCE [LARGE SCALE GENOMIC DNA]</scope>
    <source>
        <strain evidence="1 2">ATCC 51761</strain>
    </source>
</reference>